<proteinExistence type="predicted"/>
<organism evidence="1">
    <name type="scientific">marine sediment metagenome</name>
    <dbReference type="NCBI Taxonomy" id="412755"/>
    <lineage>
        <taxon>unclassified sequences</taxon>
        <taxon>metagenomes</taxon>
        <taxon>ecological metagenomes</taxon>
    </lineage>
</organism>
<evidence type="ECO:0000313" key="1">
    <source>
        <dbReference type="EMBL" id="KKN52374.1"/>
    </source>
</evidence>
<name>A0A0F9RBV1_9ZZZZ</name>
<sequence>MIINITEYVQPNGHEVIRELKVADIYAAQYKALVDCGCILTCEALMSGVVVSYISHEEGDFMTRITPPSVEEGTKDAIIEMLSCFDSIIFEAWLSHKQGQEIPTTMAVPMPKEILGLPNPFPDGKLNESDEGVAEIAIAIEETRGKVIMAFAAPTMWLAMTPDEASAIADDLMNKAQTLREAYDEQSSRV</sequence>
<dbReference type="EMBL" id="LAZR01001021">
    <property type="protein sequence ID" value="KKN52374.1"/>
    <property type="molecule type" value="Genomic_DNA"/>
</dbReference>
<dbReference type="AlphaFoldDB" id="A0A0F9RBV1"/>
<accession>A0A0F9RBV1</accession>
<protein>
    <submittedName>
        <fullName evidence="1">Uncharacterized protein</fullName>
    </submittedName>
</protein>
<gene>
    <name evidence="1" type="ORF">LCGC14_0612910</name>
</gene>
<reference evidence="1" key="1">
    <citation type="journal article" date="2015" name="Nature">
        <title>Complex archaea that bridge the gap between prokaryotes and eukaryotes.</title>
        <authorList>
            <person name="Spang A."/>
            <person name="Saw J.H."/>
            <person name="Jorgensen S.L."/>
            <person name="Zaremba-Niedzwiedzka K."/>
            <person name="Martijn J."/>
            <person name="Lind A.E."/>
            <person name="van Eijk R."/>
            <person name="Schleper C."/>
            <person name="Guy L."/>
            <person name="Ettema T.J."/>
        </authorList>
    </citation>
    <scope>NUCLEOTIDE SEQUENCE</scope>
</reference>
<comment type="caution">
    <text evidence="1">The sequence shown here is derived from an EMBL/GenBank/DDBJ whole genome shotgun (WGS) entry which is preliminary data.</text>
</comment>